<organism evidence="1 2">
    <name type="scientific">Dissostichus mawsoni</name>
    <name type="common">Antarctic cod</name>
    <dbReference type="NCBI Taxonomy" id="36200"/>
    <lineage>
        <taxon>Eukaryota</taxon>
        <taxon>Metazoa</taxon>
        <taxon>Chordata</taxon>
        <taxon>Craniata</taxon>
        <taxon>Vertebrata</taxon>
        <taxon>Euteleostomi</taxon>
        <taxon>Actinopterygii</taxon>
        <taxon>Neopterygii</taxon>
        <taxon>Teleostei</taxon>
        <taxon>Neoteleostei</taxon>
        <taxon>Acanthomorphata</taxon>
        <taxon>Eupercaria</taxon>
        <taxon>Perciformes</taxon>
        <taxon>Notothenioidei</taxon>
        <taxon>Nototheniidae</taxon>
        <taxon>Dissostichus</taxon>
    </lineage>
</organism>
<feature type="non-terminal residue" evidence="1">
    <location>
        <position position="101"/>
    </location>
</feature>
<dbReference type="OrthoDB" id="8187670at2759"/>
<dbReference type="EMBL" id="JAAKFY010000015">
    <property type="protein sequence ID" value="KAF3844520.1"/>
    <property type="molecule type" value="Genomic_DNA"/>
</dbReference>
<protein>
    <submittedName>
        <fullName evidence="1">Uncharacterized protein</fullName>
    </submittedName>
</protein>
<accession>A0A7J5Y560</accession>
<reference evidence="1 2" key="1">
    <citation type="submission" date="2020-03" db="EMBL/GenBank/DDBJ databases">
        <title>Dissostichus mawsoni Genome sequencing and assembly.</title>
        <authorList>
            <person name="Park H."/>
        </authorList>
    </citation>
    <scope>NUCLEOTIDE SEQUENCE [LARGE SCALE GENOMIC DNA]</scope>
    <source>
        <strain evidence="1">DM0001</strain>
        <tissue evidence="1">Muscle</tissue>
    </source>
</reference>
<comment type="caution">
    <text evidence="1">The sequence shown here is derived from an EMBL/GenBank/DDBJ whole genome shotgun (WGS) entry which is preliminary data.</text>
</comment>
<dbReference type="Proteomes" id="UP000518266">
    <property type="component" value="Unassembled WGS sequence"/>
</dbReference>
<evidence type="ECO:0000313" key="2">
    <source>
        <dbReference type="Proteomes" id="UP000518266"/>
    </source>
</evidence>
<feature type="non-terminal residue" evidence="1">
    <location>
        <position position="1"/>
    </location>
</feature>
<evidence type="ECO:0000313" key="1">
    <source>
        <dbReference type="EMBL" id="KAF3844520.1"/>
    </source>
</evidence>
<sequence length="101" mass="11472">RSTKCTPYFAQFGRHPRVPGVINATLNDGDDTSVLIYQNIQIAQQRQKISYEKRKGKNVKSFLINVGDEVLRANKRKEGRKGGKLECNWFGPYVVSSITNK</sequence>
<keyword evidence="2" id="KW-1185">Reference proteome</keyword>
<name>A0A7J5Y560_DISMA</name>
<dbReference type="AlphaFoldDB" id="A0A7J5Y560"/>
<gene>
    <name evidence="1" type="ORF">F7725_007683</name>
</gene>
<proteinExistence type="predicted"/>